<proteinExistence type="predicted"/>
<dbReference type="SUPFAM" id="SSF109604">
    <property type="entry name" value="HD-domain/PDEase-like"/>
    <property type="match status" value="1"/>
</dbReference>
<dbReference type="Pfam" id="PF08668">
    <property type="entry name" value="HDOD"/>
    <property type="match status" value="1"/>
</dbReference>
<sequence>MNTAKQGLDYWIERLSEAELPALAAVVQDLQQLAAHDQSSVRQLAEVLLRDASLTSQVLRVANSVYYNPSQESIRTISRAIVLIGFENVRLIGLSACLIDQLLGKEPREQLLELLARAFHAAVQARNLAGFVLAREQEEVFISALLYNVGELAFWGGGGEQADMLSALLRQPGQEQEAAVRQVLGISFRQLTTGLMRSWGLGESLGMAASGGSPRVPASRAVALGVRISEAALDGWDCPEMEKLVDQVAQFTQLPREEVLPLILANAEEAVKVAATFGASRLCKLIPQTDPEQIRLQRERRRAALLQPDLDQMRRCLQELGTLASAPAGIEAVLDNLVDGLHRGAGLERVMVAVLAEQQTRYRVRRAVGEGSDAWLANFELPVGKGADAHLFDYVLKSREPVWMGVPASYGLSDLVSQTLRQHLGQGMFFIAPLLAGKRQVGVLYADNRPSGRALLHEQYVAFRHFTQAVGRCLQALSQR</sequence>
<dbReference type="PANTHER" id="PTHR33525">
    <property type="match status" value="1"/>
</dbReference>
<dbReference type="Gene3D" id="3.30.450.40">
    <property type="match status" value="1"/>
</dbReference>
<dbReference type="AlphaFoldDB" id="A0A024HFD7"/>
<dbReference type="InterPro" id="IPR013976">
    <property type="entry name" value="HDOD"/>
</dbReference>
<gene>
    <name evidence="2" type="ORF">PKB_1997</name>
</gene>
<evidence type="ECO:0000313" key="2">
    <source>
        <dbReference type="EMBL" id="CDF83344.1"/>
    </source>
</evidence>
<name>A0A024HFD7_PSEKB</name>
<dbReference type="KEGG" id="pkc:PKB_1997"/>
<dbReference type="HOGENOM" id="CLU_018569_1_0_6"/>
<accession>A0A024HFD7</accession>
<protein>
    <submittedName>
        <fullName evidence="2">Putative signal transduction protein</fullName>
    </submittedName>
</protein>
<dbReference type="STRING" id="1301098.PKB_1997"/>
<dbReference type="Proteomes" id="UP000025241">
    <property type="component" value="Chromosome I"/>
</dbReference>
<reference evidence="2 3" key="1">
    <citation type="submission" date="2013-03" db="EMBL/GenBank/DDBJ databases">
        <authorList>
            <person name="Linke B."/>
        </authorList>
    </citation>
    <scope>NUCLEOTIDE SEQUENCE [LARGE SCALE GENOMIC DNA]</scope>
    <source>
        <strain evidence="2 3">B13</strain>
    </source>
</reference>
<dbReference type="PANTHER" id="PTHR33525:SF3">
    <property type="entry name" value="RIBONUCLEASE Y"/>
    <property type="match status" value="1"/>
</dbReference>
<evidence type="ECO:0000259" key="1">
    <source>
        <dbReference type="PROSITE" id="PS51833"/>
    </source>
</evidence>
<dbReference type="RefSeq" id="WP_043251250.1">
    <property type="nucleotide sequence ID" value="NZ_HG322950.1"/>
</dbReference>
<dbReference type="Gene3D" id="1.10.3210.10">
    <property type="entry name" value="Hypothetical protein af1432"/>
    <property type="match status" value="1"/>
</dbReference>
<dbReference type="eggNOG" id="COG1639">
    <property type="taxonomic scope" value="Bacteria"/>
</dbReference>
<evidence type="ECO:0000313" key="3">
    <source>
        <dbReference type="Proteomes" id="UP000025241"/>
    </source>
</evidence>
<dbReference type="InterPro" id="IPR052340">
    <property type="entry name" value="RNase_Y/CdgJ"/>
</dbReference>
<dbReference type="SUPFAM" id="SSF55781">
    <property type="entry name" value="GAF domain-like"/>
    <property type="match status" value="1"/>
</dbReference>
<organism evidence="2 3">
    <name type="scientific">Pseudomonas knackmussii (strain DSM 6978 / CCUG 54928 / LMG 23759 / B13)</name>
    <dbReference type="NCBI Taxonomy" id="1301098"/>
    <lineage>
        <taxon>Bacteria</taxon>
        <taxon>Pseudomonadati</taxon>
        <taxon>Pseudomonadota</taxon>
        <taxon>Gammaproteobacteria</taxon>
        <taxon>Pseudomonadales</taxon>
        <taxon>Pseudomonadaceae</taxon>
        <taxon>Pseudomonas</taxon>
    </lineage>
</organism>
<reference evidence="2 3" key="2">
    <citation type="submission" date="2014-05" db="EMBL/GenBank/DDBJ databases">
        <title>Genome sequence of the 3-chlorobenzoate degrading bacterium Pseudomonas knackmussii B13 shows multiple evidence for horizontal gene transfer.</title>
        <authorList>
            <person name="Miyazaki R."/>
            <person name="Bertelli C."/>
            <person name="Falquet L."/>
            <person name="Robinson-Rechavi M."/>
            <person name="Gharib W."/>
            <person name="Roy S."/>
            <person name="Van der Meer J.R."/>
        </authorList>
    </citation>
    <scope>NUCLEOTIDE SEQUENCE [LARGE SCALE GENOMIC DNA]</scope>
    <source>
        <strain evidence="2 3">B13</strain>
    </source>
</reference>
<dbReference type="EMBL" id="HG322950">
    <property type="protein sequence ID" value="CDF83344.1"/>
    <property type="molecule type" value="Genomic_DNA"/>
</dbReference>
<keyword evidence="3" id="KW-1185">Reference proteome</keyword>
<dbReference type="PROSITE" id="PS51833">
    <property type="entry name" value="HDOD"/>
    <property type="match status" value="1"/>
</dbReference>
<feature type="domain" description="HDOD" evidence="1">
    <location>
        <begin position="20"/>
        <end position="215"/>
    </location>
</feature>
<dbReference type="PATRIC" id="fig|1301098.3.peg.1985"/>
<dbReference type="InterPro" id="IPR029016">
    <property type="entry name" value="GAF-like_dom_sf"/>
</dbReference>